<accession>A0ABT7U3N3</accession>
<feature type="domain" description="HTH araC/xylS-type" evidence="5">
    <location>
        <begin position="244"/>
        <end position="348"/>
    </location>
</feature>
<feature type="transmembrane region" description="Helical" evidence="4">
    <location>
        <begin position="70"/>
        <end position="91"/>
    </location>
</feature>
<evidence type="ECO:0000259" key="5">
    <source>
        <dbReference type="PROSITE" id="PS01124"/>
    </source>
</evidence>
<feature type="transmembrane region" description="Helical" evidence="4">
    <location>
        <begin position="100"/>
        <end position="122"/>
    </location>
</feature>
<dbReference type="InterPro" id="IPR009057">
    <property type="entry name" value="Homeodomain-like_sf"/>
</dbReference>
<organism evidence="6 7">
    <name type="scientific">Bacteroides eggerthii</name>
    <dbReference type="NCBI Taxonomy" id="28111"/>
    <lineage>
        <taxon>Bacteria</taxon>
        <taxon>Pseudomonadati</taxon>
        <taxon>Bacteroidota</taxon>
        <taxon>Bacteroidia</taxon>
        <taxon>Bacteroidales</taxon>
        <taxon>Bacteroidaceae</taxon>
        <taxon>Bacteroides</taxon>
    </lineage>
</organism>
<feature type="transmembrane region" description="Helical" evidence="4">
    <location>
        <begin position="128"/>
        <end position="147"/>
    </location>
</feature>
<keyword evidence="4" id="KW-0472">Membrane</keyword>
<feature type="transmembrane region" description="Helical" evidence="4">
    <location>
        <begin position="168"/>
        <end position="190"/>
    </location>
</feature>
<dbReference type="InterPro" id="IPR018060">
    <property type="entry name" value="HTH_AraC"/>
</dbReference>
<dbReference type="InterPro" id="IPR018062">
    <property type="entry name" value="HTH_AraC-typ_CS"/>
</dbReference>
<keyword evidence="7" id="KW-1185">Reference proteome</keyword>
<evidence type="ECO:0000256" key="4">
    <source>
        <dbReference type="SAM" id="Phobius"/>
    </source>
</evidence>
<evidence type="ECO:0000313" key="7">
    <source>
        <dbReference type="Proteomes" id="UP001228403"/>
    </source>
</evidence>
<dbReference type="Proteomes" id="UP001228403">
    <property type="component" value="Unassembled WGS sequence"/>
</dbReference>
<keyword evidence="3" id="KW-0804">Transcription</keyword>
<gene>
    <name evidence="6" type="ORF">QUW02_04160</name>
</gene>
<keyword evidence="2" id="KW-0238">DNA-binding</keyword>
<evidence type="ECO:0000256" key="1">
    <source>
        <dbReference type="ARBA" id="ARBA00023015"/>
    </source>
</evidence>
<dbReference type="Pfam" id="PF12833">
    <property type="entry name" value="HTH_18"/>
    <property type="match status" value="1"/>
</dbReference>
<dbReference type="PROSITE" id="PS01124">
    <property type="entry name" value="HTH_ARAC_FAMILY_2"/>
    <property type="match status" value="1"/>
</dbReference>
<keyword evidence="4" id="KW-1133">Transmembrane helix</keyword>
<evidence type="ECO:0000256" key="2">
    <source>
        <dbReference type="ARBA" id="ARBA00023125"/>
    </source>
</evidence>
<comment type="caution">
    <text evidence="6">The sequence shown here is derived from an EMBL/GenBank/DDBJ whole genome shotgun (WGS) entry which is preliminary data.</text>
</comment>
<dbReference type="SMART" id="SM00342">
    <property type="entry name" value="HTH_ARAC"/>
    <property type="match status" value="1"/>
</dbReference>
<feature type="transmembrane region" description="Helical" evidence="4">
    <location>
        <begin position="6"/>
        <end position="28"/>
    </location>
</feature>
<dbReference type="EMBL" id="JAUDCF010000006">
    <property type="protein sequence ID" value="MDM8145126.1"/>
    <property type="molecule type" value="Genomic_DNA"/>
</dbReference>
<dbReference type="PROSITE" id="PS00041">
    <property type="entry name" value="HTH_ARAC_FAMILY_1"/>
    <property type="match status" value="1"/>
</dbReference>
<dbReference type="PANTHER" id="PTHR43280">
    <property type="entry name" value="ARAC-FAMILY TRANSCRIPTIONAL REGULATOR"/>
    <property type="match status" value="1"/>
</dbReference>
<dbReference type="SUPFAM" id="SSF46689">
    <property type="entry name" value="Homeodomain-like"/>
    <property type="match status" value="1"/>
</dbReference>
<name>A0ABT7U3N3_9BACE</name>
<proteinExistence type="predicted"/>
<dbReference type="PANTHER" id="PTHR43280:SF28">
    <property type="entry name" value="HTH-TYPE TRANSCRIPTIONAL ACTIVATOR RHAS"/>
    <property type="match status" value="1"/>
</dbReference>
<dbReference type="Gene3D" id="1.10.10.60">
    <property type="entry name" value="Homeodomain-like"/>
    <property type="match status" value="2"/>
</dbReference>
<keyword evidence="1" id="KW-0805">Transcription regulation</keyword>
<evidence type="ECO:0000256" key="3">
    <source>
        <dbReference type="ARBA" id="ARBA00023163"/>
    </source>
</evidence>
<keyword evidence="4" id="KW-0812">Transmembrane</keyword>
<feature type="transmembrane region" description="Helical" evidence="4">
    <location>
        <begin position="196"/>
        <end position="219"/>
    </location>
</feature>
<feature type="transmembrane region" description="Helical" evidence="4">
    <location>
        <begin position="40"/>
        <end position="58"/>
    </location>
</feature>
<reference evidence="7" key="1">
    <citation type="submission" date="2023-07" db="EMBL/GenBank/DDBJ databases">
        <title>Identification and characterization of horizontal gene transfer across gut microbiota members of farm animals based on homology search.</title>
        <authorList>
            <person name="Schwarzerova J."/>
            <person name="Nykrynova M."/>
            <person name="Jureckova K."/>
            <person name="Cejkova D."/>
            <person name="Rychlik I."/>
        </authorList>
    </citation>
    <scope>NUCLEOTIDE SEQUENCE [LARGE SCALE GENOMIC DNA]</scope>
    <source>
        <strain evidence="7">ET4</strain>
    </source>
</reference>
<sequence>MTQILFCLEIISFTALILSSIFLSVAYIPHEQKIPNVKRSKNLIQLASVLLGVSGVILMEQPYRLRDIVFYVQIMAHIESALLILGMILLLTKNFPTRKFVFTQTVGIAFCIIILYIYYYAYQGDIDSVLYYLLGSIFPIQFLYYFFTYKSLFETWRNRKHQYGKYGNTIKLLWLLLNIMAIFVIAMLYFPSEILFAFLICVYILAFVGFMILFYRLLIILNITDFEQKQQIEQKSKEKINTQKNMEAALEEWIQEKGYIERNITIITLAKQLGTNRTYLSNYINEHYEENFNTWINQLRIKEAQILLEENNAPLHAIAEQVGFSDLPHFSRTFKFITGQSPSNWKKQAGKI</sequence>
<evidence type="ECO:0000313" key="6">
    <source>
        <dbReference type="EMBL" id="MDM8145126.1"/>
    </source>
</evidence>
<protein>
    <submittedName>
        <fullName evidence="6">AraC family transcriptional regulator</fullName>
    </submittedName>
</protein>